<organism evidence="10 11">
    <name type="scientific">Siminovitchia fordii</name>
    <dbReference type="NCBI Taxonomy" id="254759"/>
    <lineage>
        <taxon>Bacteria</taxon>
        <taxon>Bacillati</taxon>
        <taxon>Bacillota</taxon>
        <taxon>Bacilli</taxon>
        <taxon>Bacillales</taxon>
        <taxon>Bacillaceae</taxon>
        <taxon>Siminovitchia</taxon>
    </lineage>
</organism>
<comment type="similarity">
    <text evidence="2">Belongs to the binding-protein-dependent transport system permease family. CysTW subfamily.</text>
</comment>
<evidence type="ECO:0000256" key="1">
    <source>
        <dbReference type="ARBA" id="ARBA00004651"/>
    </source>
</evidence>
<dbReference type="EMBL" id="BOQT01000016">
    <property type="protein sequence ID" value="GIN22353.1"/>
    <property type="molecule type" value="Genomic_DNA"/>
</dbReference>
<reference evidence="10 11" key="1">
    <citation type="submission" date="2021-03" db="EMBL/GenBank/DDBJ databases">
        <title>Antimicrobial resistance genes in bacteria isolated from Japanese honey, and their potential for conferring macrolide and lincosamide resistance in the American foulbrood pathogen Paenibacillus larvae.</title>
        <authorList>
            <person name="Okamoto M."/>
            <person name="Kumagai M."/>
            <person name="Kanamori H."/>
            <person name="Takamatsu D."/>
        </authorList>
    </citation>
    <scope>NUCLEOTIDE SEQUENCE [LARGE SCALE GENOMIC DNA]</scope>
    <source>
        <strain evidence="10 11">J1TS3</strain>
    </source>
</reference>
<evidence type="ECO:0000256" key="7">
    <source>
        <dbReference type="ARBA" id="ARBA00023136"/>
    </source>
</evidence>
<accession>A0ABQ4KB54</accession>
<gene>
    <name evidence="10" type="ORF">J1TS3_34870</name>
</gene>
<dbReference type="Proteomes" id="UP000680279">
    <property type="component" value="Unassembled WGS sequence"/>
</dbReference>
<feature type="transmembrane region" description="Helical" evidence="8">
    <location>
        <begin position="236"/>
        <end position="257"/>
    </location>
</feature>
<evidence type="ECO:0000256" key="4">
    <source>
        <dbReference type="ARBA" id="ARBA00022475"/>
    </source>
</evidence>
<evidence type="ECO:0000256" key="3">
    <source>
        <dbReference type="ARBA" id="ARBA00022448"/>
    </source>
</evidence>
<feature type="transmembrane region" description="Helical" evidence="8">
    <location>
        <begin position="92"/>
        <end position="118"/>
    </location>
</feature>
<evidence type="ECO:0000256" key="5">
    <source>
        <dbReference type="ARBA" id="ARBA00022692"/>
    </source>
</evidence>
<sequence>MIVKQSIKKGSESVINVKQEKQLISGYSVPTPSFLTKIPGLKWLLMIIPLVYVAVLLLYPMVELFKMGIADSNGLTLEYLKHIFSNKVYLDVIWITLKISFLVTFISLMISYPIAYLLIRIESNTWKNIIIALAMIPFWISLLVRTFSWIVMLQEQGVINQLLLALGIIDEPIKLLYTTTGVVIGMVHVLYPFMFFSLYSVMKGIDQRLYQAAEGLGARPLTAFFQINFPLSLPGVLAGSLLVFVMSLGFFVTPALLGGSGEMMISMVIENYINKTLNWHLASALSLVLFIVTIVILGLAFLALRNNAVLKDVT</sequence>
<protein>
    <recommendedName>
        <fullName evidence="9">ABC transmembrane type-1 domain-containing protein</fullName>
    </recommendedName>
</protein>
<feature type="transmembrane region" description="Helical" evidence="8">
    <location>
        <begin position="173"/>
        <end position="199"/>
    </location>
</feature>
<name>A0ABQ4KB54_9BACI</name>
<comment type="subcellular location">
    <subcellularLocation>
        <location evidence="1 8">Cell membrane</location>
        <topology evidence="1 8">Multi-pass membrane protein</topology>
    </subcellularLocation>
</comment>
<dbReference type="Pfam" id="PF00528">
    <property type="entry name" value="BPD_transp_1"/>
    <property type="match status" value="1"/>
</dbReference>
<keyword evidence="3 8" id="KW-0813">Transport</keyword>
<feature type="transmembrane region" description="Helical" evidence="8">
    <location>
        <begin position="130"/>
        <end position="153"/>
    </location>
</feature>
<dbReference type="InterPro" id="IPR035906">
    <property type="entry name" value="MetI-like_sf"/>
</dbReference>
<evidence type="ECO:0000256" key="6">
    <source>
        <dbReference type="ARBA" id="ARBA00022989"/>
    </source>
</evidence>
<keyword evidence="7 8" id="KW-0472">Membrane</keyword>
<keyword evidence="6 8" id="KW-1133">Transmembrane helix</keyword>
<dbReference type="InterPro" id="IPR000515">
    <property type="entry name" value="MetI-like"/>
</dbReference>
<dbReference type="CDD" id="cd06261">
    <property type="entry name" value="TM_PBP2"/>
    <property type="match status" value="1"/>
</dbReference>
<dbReference type="SUPFAM" id="SSF161098">
    <property type="entry name" value="MetI-like"/>
    <property type="match status" value="1"/>
</dbReference>
<keyword evidence="11" id="KW-1185">Reference proteome</keyword>
<dbReference type="PROSITE" id="PS50928">
    <property type="entry name" value="ABC_TM1"/>
    <property type="match status" value="1"/>
</dbReference>
<keyword evidence="5 8" id="KW-0812">Transmembrane</keyword>
<dbReference type="Gene3D" id="1.10.3720.10">
    <property type="entry name" value="MetI-like"/>
    <property type="match status" value="1"/>
</dbReference>
<evidence type="ECO:0000259" key="9">
    <source>
        <dbReference type="PROSITE" id="PS50928"/>
    </source>
</evidence>
<dbReference type="PANTHER" id="PTHR42929:SF5">
    <property type="entry name" value="ABC TRANSPORTER PERMEASE PROTEIN"/>
    <property type="match status" value="1"/>
</dbReference>
<feature type="domain" description="ABC transmembrane type-1" evidence="9">
    <location>
        <begin position="93"/>
        <end position="300"/>
    </location>
</feature>
<feature type="transmembrane region" description="Helical" evidence="8">
    <location>
        <begin position="277"/>
        <end position="304"/>
    </location>
</feature>
<evidence type="ECO:0000256" key="2">
    <source>
        <dbReference type="ARBA" id="ARBA00007069"/>
    </source>
</evidence>
<comment type="caution">
    <text evidence="10">The sequence shown here is derived from an EMBL/GenBank/DDBJ whole genome shotgun (WGS) entry which is preliminary data.</text>
</comment>
<proteinExistence type="inferred from homology"/>
<dbReference type="PANTHER" id="PTHR42929">
    <property type="entry name" value="INNER MEMBRANE ABC TRANSPORTER PERMEASE PROTEIN YDCU-RELATED-RELATED"/>
    <property type="match status" value="1"/>
</dbReference>
<evidence type="ECO:0000313" key="10">
    <source>
        <dbReference type="EMBL" id="GIN22353.1"/>
    </source>
</evidence>
<evidence type="ECO:0000313" key="11">
    <source>
        <dbReference type="Proteomes" id="UP000680279"/>
    </source>
</evidence>
<evidence type="ECO:0000256" key="8">
    <source>
        <dbReference type="RuleBase" id="RU363032"/>
    </source>
</evidence>
<feature type="transmembrane region" description="Helical" evidence="8">
    <location>
        <begin position="43"/>
        <end position="62"/>
    </location>
</feature>
<keyword evidence="4" id="KW-1003">Cell membrane</keyword>